<evidence type="ECO:0000313" key="1">
    <source>
        <dbReference type="EMBL" id="KKN29286.1"/>
    </source>
</evidence>
<dbReference type="AlphaFoldDB" id="A0A0F9RWK9"/>
<accession>A0A0F9RWK9</accession>
<reference evidence="1" key="1">
    <citation type="journal article" date="2015" name="Nature">
        <title>Complex archaea that bridge the gap between prokaryotes and eukaryotes.</title>
        <authorList>
            <person name="Spang A."/>
            <person name="Saw J.H."/>
            <person name="Jorgensen S.L."/>
            <person name="Zaremba-Niedzwiedzka K."/>
            <person name="Martijn J."/>
            <person name="Lind A.E."/>
            <person name="van Eijk R."/>
            <person name="Schleper C."/>
            <person name="Guy L."/>
            <person name="Ettema T.J."/>
        </authorList>
    </citation>
    <scope>NUCLEOTIDE SEQUENCE</scope>
</reference>
<sequence length="105" mass="11845">MNDKVAQTIQDRDYEAGECVFSWNEAGEHTRDYYRATAKLVLSAETDTHELKIVKKGEPQLLSDKEIADVEEVVDDCVFSGVSTDTHSKAVAKAQRSRDIEYYKG</sequence>
<name>A0A0F9RWK9_9ZZZZ</name>
<dbReference type="EMBL" id="LAZR01002498">
    <property type="protein sequence ID" value="KKN29286.1"/>
    <property type="molecule type" value="Genomic_DNA"/>
</dbReference>
<proteinExistence type="predicted"/>
<comment type="caution">
    <text evidence="1">The sequence shown here is derived from an EMBL/GenBank/DDBJ whole genome shotgun (WGS) entry which is preliminary data.</text>
</comment>
<protein>
    <submittedName>
        <fullName evidence="1">Uncharacterized protein</fullName>
    </submittedName>
</protein>
<gene>
    <name evidence="1" type="ORF">LCGC14_0845920</name>
</gene>
<organism evidence="1">
    <name type="scientific">marine sediment metagenome</name>
    <dbReference type="NCBI Taxonomy" id="412755"/>
    <lineage>
        <taxon>unclassified sequences</taxon>
        <taxon>metagenomes</taxon>
        <taxon>ecological metagenomes</taxon>
    </lineage>
</organism>